<comment type="caution">
    <text evidence="3">The sequence shown here is derived from an EMBL/GenBank/DDBJ whole genome shotgun (WGS) entry which is preliminary data.</text>
</comment>
<evidence type="ECO:0000259" key="2">
    <source>
        <dbReference type="PROSITE" id="PS51831"/>
    </source>
</evidence>
<dbReference type="SUPFAM" id="SSF109604">
    <property type="entry name" value="HD-domain/PDEase-like"/>
    <property type="match status" value="1"/>
</dbReference>
<evidence type="ECO:0000313" key="3">
    <source>
        <dbReference type="EMBL" id="EMD16909.1"/>
    </source>
</evidence>
<keyword evidence="1" id="KW-0378">Hydrolase</keyword>
<evidence type="ECO:0000313" key="4">
    <source>
        <dbReference type="Proteomes" id="UP000011758"/>
    </source>
</evidence>
<organism evidence="3 4">
    <name type="scientific">Eggerthia catenaformis OT 569 = DSM 20559</name>
    <dbReference type="NCBI Taxonomy" id="999415"/>
    <lineage>
        <taxon>Bacteria</taxon>
        <taxon>Bacillati</taxon>
        <taxon>Bacillota</taxon>
        <taxon>Erysipelotrichia</taxon>
        <taxon>Erysipelotrichales</taxon>
        <taxon>Coprobacillaceae</taxon>
        <taxon>Eggerthia</taxon>
    </lineage>
</organism>
<dbReference type="STRING" id="999415.HMPREF9943_00951"/>
<reference evidence="3 4" key="1">
    <citation type="submission" date="2013-02" db="EMBL/GenBank/DDBJ databases">
        <title>The Genome Sequence of Lactobacillus catenaformis F0143.</title>
        <authorList>
            <consortium name="The Broad Institute Genome Sequencing Platform"/>
            <person name="Earl A."/>
            <person name="Ward D."/>
            <person name="Feldgarden M."/>
            <person name="Gevers D."/>
            <person name="Izard J."/>
            <person name="Blanton J.M."/>
            <person name="Mathney J."/>
            <person name="Dewhirst F.E."/>
            <person name="Young S.K."/>
            <person name="Zeng Q."/>
            <person name="Gargeya S."/>
            <person name="Fitzgerald M."/>
            <person name="Haas B."/>
            <person name="Abouelleil A."/>
            <person name="Alvarado L."/>
            <person name="Arachchi H.M."/>
            <person name="Berlin A."/>
            <person name="Chapman S.B."/>
            <person name="Gearin G."/>
            <person name="Goldberg J."/>
            <person name="Griggs A."/>
            <person name="Gujja S."/>
            <person name="Hansen M."/>
            <person name="Heiman D."/>
            <person name="Howarth C."/>
            <person name="Larimer J."/>
            <person name="Lui A."/>
            <person name="MacDonald P.J.P."/>
            <person name="McCowen C."/>
            <person name="Montmayeur A."/>
            <person name="Murphy C."/>
            <person name="Neiman D."/>
            <person name="Pearson M."/>
            <person name="Priest M."/>
            <person name="Roberts A."/>
            <person name="Saif S."/>
            <person name="Shea T."/>
            <person name="Sisk P."/>
            <person name="Stolte C."/>
            <person name="Sykes S."/>
            <person name="Wortman J."/>
            <person name="Nusbaum C."/>
            <person name="Birren B."/>
        </authorList>
    </citation>
    <scope>NUCLEOTIDE SEQUENCE [LARGE SCALE GENOMIC DNA]</scope>
    <source>
        <strain evidence="3 4">OT 569</strain>
    </source>
</reference>
<keyword evidence="4" id="KW-1185">Reference proteome</keyword>
<dbReference type="SMART" id="SM00471">
    <property type="entry name" value="HDc"/>
    <property type="match status" value="1"/>
</dbReference>
<dbReference type="AlphaFoldDB" id="M2PMW3"/>
<protein>
    <recommendedName>
        <fullName evidence="2">HD domain-containing protein</fullName>
    </recommendedName>
</protein>
<gene>
    <name evidence="3" type="ORF">HMPREF9943_00951</name>
</gene>
<dbReference type="NCBIfam" id="TIGR00277">
    <property type="entry name" value="HDIG"/>
    <property type="match status" value="1"/>
</dbReference>
<dbReference type="BioCyc" id="ECAT999415-HMP:GTTI-974-MONOMER"/>
<dbReference type="PANTHER" id="PTHR37294:SF1">
    <property type="entry name" value="3'-5' EXORIBONUCLEASE YHAM"/>
    <property type="match status" value="1"/>
</dbReference>
<feature type="domain" description="HD" evidence="2">
    <location>
        <begin position="163"/>
        <end position="279"/>
    </location>
</feature>
<dbReference type="InterPro" id="IPR006675">
    <property type="entry name" value="HDIG_dom"/>
</dbReference>
<dbReference type="PATRIC" id="fig|999415.3.peg.960"/>
<dbReference type="InterPro" id="IPR006674">
    <property type="entry name" value="HD_domain"/>
</dbReference>
<accession>M2PMW3</accession>
<dbReference type="InterPro" id="IPR050798">
    <property type="entry name" value="YhaM_exoribonuc/phosphodiest"/>
</dbReference>
<dbReference type="Pfam" id="PF01966">
    <property type="entry name" value="HD"/>
    <property type="match status" value="1"/>
</dbReference>
<dbReference type="EMBL" id="AGEJ01000013">
    <property type="protein sequence ID" value="EMD16909.1"/>
    <property type="molecule type" value="Genomic_DNA"/>
</dbReference>
<evidence type="ECO:0000256" key="1">
    <source>
        <dbReference type="ARBA" id="ARBA00022801"/>
    </source>
</evidence>
<proteinExistence type="predicted"/>
<name>M2PMW3_9FIRM</name>
<dbReference type="Gene3D" id="2.40.50.140">
    <property type="entry name" value="Nucleic acid-binding proteins"/>
    <property type="match status" value="1"/>
</dbReference>
<dbReference type="eggNOG" id="COG3481">
    <property type="taxonomic scope" value="Bacteria"/>
</dbReference>
<dbReference type="InterPro" id="IPR012340">
    <property type="entry name" value="NA-bd_OB-fold"/>
</dbReference>
<dbReference type="GO" id="GO:0031125">
    <property type="term" value="P:rRNA 3'-end processing"/>
    <property type="evidence" value="ECO:0007669"/>
    <property type="project" value="TreeGrafter"/>
</dbReference>
<dbReference type="Proteomes" id="UP000011758">
    <property type="component" value="Unassembled WGS sequence"/>
</dbReference>
<sequence>MKMQKINEMQINTDSVQFRALISRSVTGKTNGRIYLNITFSDDTGDIDARYWNVKVEDIKDFETGTVVEGVGDIINYNHQKQMKVLQLKKIILSDDEKLKFVVHAPIDKEEMMKELNRYISLIREQTMHDITMSLIEKNKEAYSISPAASHNHHEYVSGLLYHTITMLKVAENLIGIYKTLNRDLLYAGIILHDIGKIRELSGPVSPSYTLEGNLLGHISIGAQMINEEAGRLGYSNENVVLLEHMILSHHGKKEYGSPVLPQLKEAEILYFIDNIDARMFMMDKALNETEEGNFTARLFALDNRSIYKQKKENEH</sequence>
<dbReference type="PROSITE" id="PS51831">
    <property type="entry name" value="HD"/>
    <property type="match status" value="1"/>
</dbReference>
<dbReference type="FunFam" id="1.10.3210.10:FF:000008">
    <property type="entry name" value="3'-5' exoribonuclease YhaM"/>
    <property type="match status" value="1"/>
</dbReference>
<dbReference type="Gene3D" id="1.10.3210.10">
    <property type="entry name" value="Hypothetical protein af1432"/>
    <property type="match status" value="1"/>
</dbReference>
<dbReference type="CDD" id="cd00077">
    <property type="entry name" value="HDc"/>
    <property type="match status" value="1"/>
</dbReference>
<dbReference type="GO" id="GO:0016787">
    <property type="term" value="F:hydrolase activity"/>
    <property type="evidence" value="ECO:0007669"/>
    <property type="project" value="UniProtKB-KW"/>
</dbReference>
<dbReference type="RefSeq" id="WP_004802568.1">
    <property type="nucleotide sequence ID" value="NZ_KB446647.1"/>
</dbReference>
<dbReference type="InterPro" id="IPR003607">
    <property type="entry name" value="HD/PDEase_dom"/>
</dbReference>
<dbReference type="PANTHER" id="PTHR37294">
    <property type="entry name" value="3'-5' EXORIBONUCLEASE YHAM"/>
    <property type="match status" value="1"/>
</dbReference>